<dbReference type="InterPro" id="IPR009057">
    <property type="entry name" value="Homeodomain-like_sf"/>
</dbReference>
<evidence type="ECO:0000256" key="4">
    <source>
        <dbReference type="PROSITE-ProRule" id="PRU00335"/>
    </source>
</evidence>
<dbReference type="EMBL" id="PDJE01000001">
    <property type="protein sequence ID" value="PFG29613.1"/>
    <property type="molecule type" value="Genomic_DNA"/>
</dbReference>
<dbReference type="GO" id="GO:0003700">
    <property type="term" value="F:DNA-binding transcription factor activity"/>
    <property type="evidence" value="ECO:0007669"/>
    <property type="project" value="TreeGrafter"/>
</dbReference>
<dbReference type="Proteomes" id="UP000221369">
    <property type="component" value="Unassembled WGS sequence"/>
</dbReference>
<organism evidence="6 7">
    <name type="scientific">Paramicrobacterium agarici</name>
    <dbReference type="NCBI Taxonomy" id="630514"/>
    <lineage>
        <taxon>Bacteria</taxon>
        <taxon>Bacillati</taxon>
        <taxon>Actinomycetota</taxon>
        <taxon>Actinomycetes</taxon>
        <taxon>Micrococcales</taxon>
        <taxon>Microbacteriaceae</taxon>
        <taxon>Paramicrobacterium</taxon>
    </lineage>
</organism>
<dbReference type="SUPFAM" id="SSF46689">
    <property type="entry name" value="Homeodomain-like"/>
    <property type="match status" value="1"/>
</dbReference>
<evidence type="ECO:0000256" key="1">
    <source>
        <dbReference type="ARBA" id="ARBA00023015"/>
    </source>
</evidence>
<dbReference type="PRINTS" id="PR00455">
    <property type="entry name" value="HTHTETR"/>
</dbReference>
<sequence>MAASPDSASTASPSTADRLLDAFSALLIEGGEKAATLDAVAARASVSKGGLLYHYGSKDALAHGLVERLGRFVDADIEAMTSAPEGPVAFFIRTSTDVGTDFDVAINATIALAQGGSSAAVAAIAHARTRWHEALLPETRDSDVAWALLFMSDGLYLASANPQAYPDIDRGPTAEFAERMVAVARRLTAG</sequence>
<proteinExistence type="predicted"/>
<dbReference type="Pfam" id="PF00440">
    <property type="entry name" value="TetR_N"/>
    <property type="match status" value="1"/>
</dbReference>
<evidence type="ECO:0000313" key="7">
    <source>
        <dbReference type="Proteomes" id="UP000221369"/>
    </source>
</evidence>
<reference evidence="6 7" key="1">
    <citation type="submission" date="2017-10" db="EMBL/GenBank/DDBJ databases">
        <title>Sequencing the genomes of 1000 actinobacteria strains.</title>
        <authorList>
            <person name="Klenk H.-P."/>
        </authorList>
    </citation>
    <scope>NUCLEOTIDE SEQUENCE [LARGE SCALE GENOMIC DNA]</scope>
    <source>
        <strain evidence="6 7">DSM 21798</strain>
    </source>
</reference>
<dbReference type="PANTHER" id="PTHR30055:SF234">
    <property type="entry name" value="HTH-TYPE TRANSCRIPTIONAL REGULATOR BETI"/>
    <property type="match status" value="1"/>
</dbReference>
<accession>A0A2A9DSP5</accession>
<feature type="DNA-binding region" description="H-T-H motif" evidence="4">
    <location>
        <begin position="36"/>
        <end position="55"/>
    </location>
</feature>
<evidence type="ECO:0000256" key="3">
    <source>
        <dbReference type="ARBA" id="ARBA00023163"/>
    </source>
</evidence>
<dbReference type="InterPro" id="IPR001647">
    <property type="entry name" value="HTH_TetR"/>
</dbReference>
<keyword evidence="3" id="KW-0804">Transcription</keyword>
<gene>
    <name evidence="6" type="ORF">ATJ78_0523</name>
</gene>
<dbReference type="Gene3D" id="1.10.357.10">
    <property type="entry name" value="Tetracycline Repressor, domain 2"/>
    <property type="match status" value="1"/>
</dbReference>
<evidence type="ECO:0000313" key="6">
    <source>
        <dbReference type="EMBL" id="PFG29613.1"/>
    </source>
</evidence>
<keyword evidence="1" id="KW-0805">Transcription regulation</keyword>
<dbReference type="InterPro" id="IPR050109">
    <property type="entry name" value="HTH-type_TetR-like_transc_reg"/>
</dbReference>
<dbReference type="PANTHER" id="PTHR30055">
    <property type="entry name" value="HTH-TYPE TRANSCRIPTIONAL REGULATOR RUTR"/>
    <property type="match status" value="1"/>
</dbReference>
<dbReference type="RefSeq" id="WP_098406171.1">
    <property type="nucleotide sequence ID" value="NZ_PDJE01000001.1"/>
</dbReference>
<keyword evidence="2 4" id="KW-0238">DNA-binding</keyword>
<feature type="domain" description="HTH tetR-type" evidence="5">
    <location>
        <begin position="13"/>
        <end position="73"/>
    </location>
</feature>
<evidence type="ECO:0000259" key="5">
    <source>
        <dbReference type="PROSITE" id="PS50977"/>
    </source>
</evidence>
<dbReference type="GO" id="GO:0000976">
    <property type="term" value="F:transcription cis-regulatory region binding"/>
    <property type="evidence" value="ECO:0007669"/>
    <property type="project" value="TreeGrafter"/>
</dbReference>
<evidence type="ECO:0000256" key="2">
    <source>
        <dbReference type="ARBA" id="ARBA00023125"/>
    </source>
</evidence>
<name>A0A2A9DSP5_9MICO</name>
<protein>
    <submittedName>
        <fullName evidence="6">TetR family transcriptional regulator</fullName>
    </submittedName>
</protein>
<keyword evidence="7" id="KW-1185">Reference proteome</keyword>
<comment type="caution">
    <text evidence="6">The sequence shown here is derived from an EMBL/GenBank/DDBJ whole genome shotgun (WGS) entry which is preliminary data.</text>
</comment>
<dbReference type="PROSITE" id="PS50977">
    <property type="entry name" value="HTH_TETR_2"/>
    <property type="match status" value="1"/>
</dbReference>
<dbReference type="AlphaFoldDB" id="A0A2A9DSP5"/>